<evidence type="ECO:0008006" key="3">
    <source>
        <dbReference type="Google" id="ProtNLM"/>
    </source>
</evidence>
<gene>
    <name evidence="2" type="ORF">S01H4_05595</name>
</gene>
<proteinExistence type="predicted"/>
<dbReference type="AlphaFoldDB" id="X1BIP3"/>
<name>X1BIP3_9ZZZZ</name>
<keyword evidence="1" id="KW-0732">Signal</keyword>
<comment type="caution">
    <text evidence="2">The sequence shown here is derived from an EMBL/GenBank/DDBJ whole genome shotgun (WGS) entry which is preliminary data.</text>
</comment>
<accession>X1BIP3</accession>
<sequence length="140" mass="15941">MKKLAVCVICGAVCALLLANTNMAAASELVYTPINPSFGGNPFNAQWLMDSAMAQNRFEKEYERDLMEDFEDMLTRQIFYRMSRYIIDEAFGEYDEELQPGHYEIGNYHIDISTDGVVITVVIRDIVTGDTTTIEVPYYL</sequence>
<dbReference type="EMBL" id="BART01001640">
    <property type="protein sequence ID" value="GAG71921.1"/>
    <property type="molecule type" value="Genomic_DNA"/>
</dbReference>
<evidence type="ECO:0000313" key="2">
    <source>
        <dbReference type="EMBL" id="GAG71921.1"/>
    </source>
</evidence>
<organism evidence="2">
    <name type="scientific">marine sediment metagenome</name>
    <dbReference type="NCBI Taxonomy" id="412755"/>
    <lineage>
        <taxon>unclassified sequences</taxon>
        <taxon>metagenomes</taxon>
        <taxon>ecological metagenomes</taxon>
    </lineage>
</organism>
<dbReference type="Pfam" id="PF10614">
    <property type="entry name" value="CsgF"/>
    <property type="match status" value="1"/>
</dbReference>
<protein>
    <recommendedName>
        <fullName evidence="3">Curli production assembly/transport component CsgF</fullName>
    </recommendedName>
</protein>
<reference evidence="2" key="1">
    <citation type="journal article" date="2014" name="Front. Microbiol.">
        <title>High frequency of phylogenetically diverse reductive dehalogenase-homologous genes in deep subseafloor sedimentary metagenomes.</title>
        <authorList>
            <person name="Kawai M."/>
            <person name="Futagami T."/>
            <person name="Toyoda A."/>
            <person name="Takaki Y."/>
            <person name="Nishi S."/>
            <person name="Hori S."/>
            <person name="Arai W."/>
            <person name="Tsubouchi T."/>
            <person name="Morono Y."/>
            <person name="Uchiyama I."/>
            <person name="Ito T."/>
            <person name="Fujiyama A."/>
            <person name="Inagaki F."/>
            <person name="Takami H."/>
        </authorList>
    </citation>
    <scope>NUCLEOTIDE SEQUENCE</scope>
    <source>
        <strain evidence="2">Expedition CK06-06</strain>
    </source>
</reference>
<evidence type="ECO:0000256" key="1">
    <source>
        <dbReference type="ARBA" id="ARBA00022729"/>
    </source>
</evidence>
<dbReference type="InterPro" id="IPR018893">
    <property type="entry name" value="T8SS_CsgF"/>
</dbReference>